<dbReference type="HOGENOM" id="CLU_1860525_0_0_1"/>
<feature type="region of interest" description="Disordered" evidence="1">
    <location>
        <begin position="104"/>
        <end position="125"/>
    </location>
</feature>
<dbReference type="PaxDb" id="2903-EOD19957"/>
<dbReference type="Proteomes" id="UP000013827">
    <property type="component" value="Unassembled WGS sequence"/>
</dbReference>
<proteinExistence type="predicted"/>
<dbReference type="KEGG" id="ehx:EMIHUDRAFT_435928"/>
<protein>
    <recommendedName>
        <fullName evidence="4">Ig-like domain-containing protein</fullName>
    </recommendedName>
</protein>
<organism evidence="2 3">
    <name type="scientific">Emiliania huxleyi (strain CCMP1516)</name>
    <dbReference type="NCBI Taxonomy" id="280463"/>
    <lineage>
        <taxon>Eukaryota</taxon>
        <taxon>Haptista</taxon>
        <taxon>Haptophyta</taxon>
        <taxon>Prymnesiophyceae</taxon>
        <taxon>Isochrysidales</taxon>
        <taxon>Noelaerhabdaceae</taxon>
        <taxon>Emiliania</taxon>
    </lineage>
</organism>
<evidence type="ECO:0000256" key="1">
    <source>
        <dbReference type="SAM" id="MobiDB-lite"/>
    </source>
</evidence>
<dbReference type="EnsemblProtists" id="EOD19957">
    <property type="protein sequence ID" value="EOD19957"/>
    <property type="gene ID" value="EMIHUDRAFT_435928"/>
</dbReference>
<reference evidence="2" key="2">
    <citation type="submission" date="2024-10" db="UniProtKB">
        <authorList>
            <consortium name="EnsemblProtists"/>
        </authorList>
    </citation>
    <scope>IDENTIFICATION</scope>
</reference>
<accession>A0A0D3J8X2</accession>
<evidence type="ECO:0000313" key="3">
    <source>
        <dbReference type="Proteomes" id="UP000013827"/>
    </source>
</evidence>
<dbReference type="AlphaFoldDB" id="A0A0D3J8X2"/>
<evidence type="ECO:0008006" key="4">
    <source>
        <dbReference type="Google" id="ProtNLM"/>
    </source>
</evidence>
<name>A0A0D3J8X2_EMIH1</name>
<evidence type="ECO:0000313" key="2">
    <source>
        <dbReference type="EnsemblProtists" id="EOD19957"/>
    </source>
</evidence>
<sequence>MAGEALISSSQLEARGGAPLRFSWRAGSERPVGPCVTTAAIELSPTQILARDAGGQNTLRLDSALLNNTLSCRMSHGIIHEAFSIRVYVCVVSLGIFLQRLTGGGPAAGESTPPRPAGRRAAAPRVGRACARAAGKKV</sequence>
<dbReference type="GeneID" id="17265455"/>
<keyword evidence="3" id="KW-1185">Reference proteome</keyword>
<dbReference type="RefSeq" id="XP_005772386.1">
    <property type="nucleotide sequence ID" value="XM_005772329.1"/>
</dbReference>
<reference evidence="3" key="1">
    <citation type="journal article" date="2013" name="Nature">
        <title>Pan genome of the phytoplankton Emiliania underpins its global distribution.</title>
        <authorList>
            <person name="Read B.A."/>
            <person name="Kegel J."/>
            <person name="Klute M.J."/>
            <person name="Kuo A."/>
            <person name="Lefebvre S.C."/>
            <person name="Maumus F."/>
            <person name="Mayer C."/>
            <person name="Miller J."/>
            <person name="Monier A."/>
            <person name="Salamov A."/>
            <person name="Young J."/>
            <person name="Aguilar M."/>
            <person name="Claverie J.M."/>
            <person name="Frickenhaus S."/>
            <person name="Gonzalez K."/>
            <person name="Herman E.K."/>
            <person name="Lin Y.C."/>
            <person name="Napier J."/>
            <person name="Ogata H."/>
            <person name="Sarno A.F."/>
            <person name="Shmutz J."/>
            <person name="Schroeder D."/>
            <person name="de Vargas C."/>
            <person name="Verret F."/>
            <person name="von Dassow P."/>
            <person name="Valentin K."/>
            <person name="Van de Peer Y."/>
            <person name="Wheeler G."/>
            <person name="Dacks J.B."/>
            <person name="Delwiche C.F."/>
            <person name="Dyhrman S.T."/>
            <person name="Glockner G."/>
            <person name="John U."/>
            <person name="Richards T."/>
            <person name="Worden A.Z."/>
            <person name="Zhang X."/>
            <person name="Grigoriev I.V."/>
            <person name="Allen A.E."/>
            <person name="Bidle K."/>
            <person name="Borodovsky M."/>
            <person name="Bowler C."/>
            <person name="Brownlee C."/>
            <person name="Cock J.M."/>
            <person name="Elias M."/>
            <person name="Gladyshev V.N."/>
            <person name="Groth M."/>
            <person name="Guda C."/>
            <person name="Hadaegh A."/>
            <person name="Iglesias-Rodriguez M.D."/>
            <person name="Jenkins J."/>
            <person name="Jones B.M."/>
            <person name="Lawson T."/>
            <person name="Leese F."/>
            <person name="Lindquist E."/>
            <person name="Lobanov A."/>
            <person name="Lomsadze A."/>
            <person name="Malik S.B."/>
            <person name="Marsh M.E."/>
            <person name="Mackinder L."/>
            <person name="Mock T."/>
            <person name="Mueller-Roeber B."/>
            <person name="Pagarete A."/>
            <person name="Parker M."/>
            <person name="Probert I."/>
            <person name="Quesneville H."/>
            <person name="Raines C."/>
            <person name="Rensing S.A."/>
            <person name="Riano-Pachon D.M."/>
            <person name="Richier S."/>
            <person name="Rokitta S."/>
            <person name="Shiraiwa Y."/>
            <person name="Soanes D.M."/>
            <person name="van der Giezen M."/>
            <person name="Wahlund T.M."/>
            <person name="Williams B."/>
            <person name="Wilson W."/>
            <person name="Wolfe G."/>
            <person name="Wurch L.L."/>
        </authorList>
    </citation>
    <scope>NUCLEOTIDE SEQUENCE</scope>
</reference>